<dbReference type="Pfam" id="PF00171">
    <property type="entry name" value="Aldedh"/>
    <property type="match status" value="1"/>
</dbReference>
<keyword evidence="1 4" id="KW-0560">Oxidoreductase</keyword>
<dbReference type="Gene3D" id="3.40.605.10">
    <property type="entry name" value="Aldehyde Dehydrogenase, Chain A, domain 1"/>
    <property type="match status" value="1"/>
</dbReference>
<dbReference type="RefSeq" id="WP_345886343.1">
    <property type="nucleotide sequence ID" value="NZ_JBDFRB010000018.1"/>
</dbReference>
<dbReference type="GO" id="GO:0036243">
    <property type="term" value="F:succinate-semialdehyde dehydrogenase (NADP+) activity"/>
    <property type="evidence" value="ECO:0007669"/>
    <property type="project" value="UniProtKB-EC"/>
</dbReference>
<keyword evidence="5" id="KW-1185">Reference proteome</keyword>
<comment type="caution">
    <text evidence="4">The sequence shown here is derived from an EMBL/GenBank/DDBJ whole genome shotgun (WGS) entry which is preliminary data.</text>
</comment>
<protein>
    <submittedName>
        <fullName evidence="4">Succinic semialdehyde dehydrogenase</fullName>
        <ecNumber evidence="4">1.2.1.79</ecNumber>
    </submittedName>
</protein>
<dbReference type="InterPro" id="IPR016162">
    <property type="entry name" value="Ald_DH_N"/>
</dbReference>
<feature type="region of interest" description="Disordered" evidence="2">
    <location>
        <begin position="1"/>
        <end position="20"/>
    </location>
</feature>
<dbReference type="EC" id="1.2.1.79" evidence="4"/>
<gene>
    <name evidence="4" type="ORF">ABCQ75_14750</name>
</gene>
<evidence type="ECO:0000256" key="2">
    <source>
        <dbReference type="SAM" id="MobiDB-lite"/>
    </source>
</evidence>
<dbReference type="SUPFAM" id="SSF53720">
    <property type="entry name" value="ALDH-like"/>
    <property type="match status" value="1"/>
</dbReference>
<dbReference type="PANTHER" id="PTHR11699">
    <property type="entry name" value="ALDEHYDE DEHYDROGENASE-RELATED"/>
    <property type="match status" value="1"/>
</dbReference>
<evidence type="ECO:0000313" key="4">
    <source>
        <dbReference type="EMBL" id="MEN2745785.1"/>
    </source>
</evidence>
<evidence type="ECO:0000313" key="5">
    <source>
        <dbReference type="Proteomes" id="UP001422074"/>
    </source>
</evidence>
<evidence type="ECO:0000256" key="1">
    <source>
        <dbReference type="ARBA" id="ARBA00023002"/>
    </source>
</evidence>
<sequence length="527" mass="55601">MPFLHQKAPGAPEPAGPAASWSPARLAALAGLAEGTGPALEVTSPSEGRPLAVVRQAREGEARAAVDRAREAQRAWAARPVRERAAVGHRFARLVLDRRDEILDLLQAETGKARLAALEEVMDASRTAAYYAHAAPRLLRPQRHVGALPLLTRSTELRHPKGVVGVITPWNYPFTLPASDSVPALLAGNAVVIKPDHQTPLTALLVLALLREAGLPEGVARVVPGTGPVTGAELVDAVDYVMFTGSTATGRAIAARCGERLIGFSGELGGKNPLLVLPDADIPAAAVGAARACFSNAGQLCVGPERIYVHEAVRERFTEAFVAEVAGMRMGPGTSWETQLGSLTSPEHLARVHSQLDDAVARGARVLTGGAARPDVGPLFFAPTVLADVPESAALCREETFGPIVAVYPVASEEEAFARANDTPYGLNASLWTAPSRGRRLGARLEAGTVNVNEGYSAAWGTHSAAMGGWKESGLGRRHGPEGLLKYTEAQTIAVQRLLPIAPWPGLGGERWAGLLTGAVRMINRFR</sequence>
<dbReference type="InterPro" id="IPR016161">
    <property type="entry name" value="Ald_DH/histidinol_DH"/>
</dbReference>
<dbReference type="NCBIfam" id="NF006916">
    <property type="entry name" value="PRK09407.1"/>
    <property type="match status" value="1"/>
</dbReference>
<evidence type="ECO:0000259" key="3">
    <source>
        <dbReference type="Pfam" id="PF00171"/>
    </source>
</evidence>
<dbReference type="EMBL" id="JBDFRB010000018">
    <property type="protein sequence ID" value="MEN2745785.1"/>
    <property type="molecule type" value="Genomic_DNA"/>
</dbReference>
<dbReference type="InterPro" id="IPR015590">
    <property type="entry name" value="Aldehyde_DH_dom"/>
</dbReference>
<dbReference type="Gene3D" id="3.40.309.10">
    <property type="entry name" value="Aldehyde Dehydrogenase, Chain A, domain 2"/>
    <property type="match status" value="1"/>
</dbReference>
<proteinExistence type="predicted"/>
<accession>A0ABU9X2V4</accession>
<feature type="domain" description="Aldehyde dehydrogenase" evidence="3">
    <location>
        <begin position="38"/>
        <end position="493"/>
    </location>
</feature>
<reference evidence="4 5" key="1">
    <citation type="submission" date="2024-05" db="EMBL/GenBank/DDBJ databases">
        <title>Sinomonas sp. nov., isolated from a waste landfill.</title>
        <authorList>
            <person name="Zhao Y."/>
        </authorList>
    </citation>
    <scope>NUCLEOTIDE SEQUENCE [LARGE SCALE GENOMIC DNA]</scope>
    <source>
        <strain evidence="4 5">CCTCC AB2014300</strain>
    </source>
</reference>
<name>A0ABU9X2V4_9MICC</name>
<dbReference type="InterPro" id="IPR016163">
    <property type="entry name" value="Ald_DH_C"/>
</dbReference>
<dbReference type="Proteomes" id="UP001422074">
    <property type="component" value="Unassembled WGS sequence"/>
</dbReference>
<organism evidence="4 5">
    <name type="scientific">Sinomonas halotolerans</name>
    <dbReference type="NCBI Taxonomy" id="1644133"/>
    <lineage>
        <taxon>Bacteria</taxon>
        <taxon>Bacillati</taxon>
        <taxon>Actinomycetota</taxon>
        <taxon>Actinomycetes</taxon>
        <taxon>Micrococcales</taxon>
        <taxon>Micrococcaceae</taxon>
        <taxon>Sinomonas</taxon>
    </lineage>
</organism>